<keyword evidence="13" id="KW-1185">Reference proteome</keyword>
<evidence type="ECO:0000256" key="4">
    <source>
        <dbReference type="ARBA" id="ARBA00022490"/>
    </source>
</evidence>
<evidence type="ECO:0000259" key="10">
    <source>
        <dbReference type="Pfam" id="PF12589"/>
    </source>
</evidence>
<dbReference type="Pfam" id="PF13649">
    <property type="entry name" value="Methyltransf_25"/>
    <property type="match status" value="1"/>
</dbReference>
<dbReference type="PANTHER" id="PTHR12734">
    <property type="entry name" value="METHYLTRANSFERASE-RELATED"/>
    <property type="match status" value="1"/>
</dbReference>
<accession>A0A8J8NN65</accession>
<sequence length="338" mass="37931">MNHRPEQVAPADVFYGVDEAKKYTQNTRMIQIQRTITKRALQMLAIPKGQHRMILDIGCGSGISGSVLSQKGHMWVGMDISHAMLDVAAERGPEGGVEGDLIHSDMGHGFGYRAGTFDGAVSISALQWLCSAEKKAQNPYKRLNKFFSSLYACLIKGARCSFQFYPSGPEQVEMITSSAMKAGFTGGLIVDYPNSKKAKKYYLFLMAGYSEEIMQEAKTVIMPEAKTGSGDSEDESSEDDSDDEMDSDEEKEEDSEESEQEERIDVKGKQRKDFKKAFQKKVASLALPTKGIQKREKFGGKVKDRKWILRKKDRQRRQGKLVRPDTKYSGRKRPGSFF</sequence>
<evidence type="ECO:0000256" key="2">
    <source>
        <dbReference type="ARBA" id="ARBA00004496"/>
    </source>
</evidence>
<dbReference type="GO" id="GO:0005730">
    <property type="term" value="C:nucleolus"/>
    <property type="evidence" value="ECO:0007669"/>
    <property type="project" value="TreeGrafter"/>
</dbReference>
<organism evidence="12 13">
    <name type="scientific">Halteria grandinella</name>
    <dbReference type="NCBI Taxonomy" id="5974"/>
    <lineage>
        <taxon>Eukaryota</taxon>
        <taxon>Sar</taxon>
        <taxon>Alveolata</taxon>
        <taxon>Ciliophora</taxon>
        <taxon>Intramacronucleata</taxon>
        <taxon>Spirotrichea</taxon>
        <taxon>Stichotrichia</taxon>
        <taxon>Sporadotrichida</taxon>
        <taxon>Halteriidae</taxon>
        <taxon>Halteria</taxon>
    </lineage>
</organism>
<dbReference type="InterPro" id="IPR041698">
    <property type="entry name" value="Methyltransf_25"/>
</dbReference>
<feature type="domain" description="Methyltransferase" evidence="11">
    <location>
        <begin position="54"/>
        <end position="133"/>
    </location>
</feature>
<name>A0A8J8NN65_HALGN</name>
<feature type="region of interest" description="Disordered" evidence="9">
    <location>
        <begin position="223"/>
        <end position="272"/>
    </location>
</feature>
<protein>
    <submittedName>
        <fullName evidence="12">Uncharacterized protein</fullName>
    </submittedName>
</protein>
<reference evidence="12" key="1">
    <citation type="submission" date="2019-06" db="EMBL/GenBank/DDBJ databases">
        <authorList>
            <person name="Zheng W."/>
        </authorList>
    </citation>
    <scope>NUCLEOTIDE SEQUENCE</scope>
    <source>
        <strain evidence="12">QDHG01</strain>
    </source>
</reference>
<dbReference type="FunFam" id="3.40.50.150:FF:000017">
    <property type="entry name" value="probable 18S rRNA (Guanine-N(7))-methyltransferase"/>
    <property type="match status" value="1"/>
</dbReference>
<feature type="compositionally biased region" description="Basic residues" evidence="9">
    <location>
        <begin position="309"/>
        <end position="320"/>
    </location>
</feature>
<feature type="region of interest" description="Disordered" evidence="9">
    <location>
        <begin position="309"/>
        <end position="338"/>
    </location>
</feature>
<dbReference type="CDD" id="cd02440">
    <property type="entry name" value="AdoMet_MTases"/>
    <property type="match status" value="1"/>
</dbReference>
<feature type="compositionally biased region" description="Basic residues" evidence="9">
    <location>
        <begin position="329"/>
        <end position="338"/>
    </location>
</feature>
<evidence type="ECO:0000256" key="5">
    <source>
        <dbReference type="ARBA" id="ARBA00022603"/>
    </source>
</evidence>
<dbReference type="OrthoDB" id="2877at2759"/>
<evidence type="ECO:0000256" key="8">
    <source>
        <dbReference type="ARBA" id="ARBA00023242"/>
    </source>
</evidence>
<evidence type="ECO:0000256" key="1">
    <source>
        <dbReference type="ARBA" id="ARBA00004123"/>
    </source>
</evidence>
<dbReference type="Pfam" id="PF12589">
    <property type="entry name" value="WBS_methylT"/>
    <property type="match status" value="1"/>
</dbReference>
<dbReference type="Proteomes" id="UP000785679">
    <property type="component" value="Unassembled WGS sequence"/>
</dbReference>
<dbReference type="PANTHER" id="PTHR12734:SF0">
    <property type="entry name" value="18S RRNA (GUANINE-N(7))-METHYLTRANSFERASE-RELATED"/>
    <property type="match status" value="1"/>
</dbReference>
<evidence type="ECO:0000313" key="13">
    <source>
        <dbReference type="Proteomes" id="UP000785679"/>
    </source>
</evidence>
<keyword evidence="8" id="KW-0539">Nucleus</keyword>
<evidence type="ECO:0000256" key="7">
    <source>
        <dbReference type="ARBA" id="ARBA00022691"/>
    </source>
</evidence>
<dbReference type="Gene3D" id="3.40.50.150">
    <property type="entry name" value="Vaccinia Virus protein VP39"/>
    <property type="match status" value="1"/>
</dbReference>
<evidence type="ECO:0000256" key="6">
    <source>
        <dbReference type="ARBA" id="ARBA00022679"/>
    </source>
</evidence>
<comment type="caution">
    <text evidence="12">The sequence shown here is derived from an EMBL/GenBank/DDBJ whole genome shotgun (WGS) entry which is preliminary data.</text>
</comment>
<keyword evidence="4" id="KW-0963">Cytoplasm</keyword>
<keyword evidence="7" id="KW-0949">S-adenosyl-L-methionine</keyword>
<keyword evidence="6" id="KW-0808">Transferase</keyword>
<dbReference type="InterPro" id="IPR029063">
    <property type="entry name" value="SAM-dependent_MTases_sf"/>
</dbReference>
<evidence type="ECO:0000256" key="3">
    <source>
        <dbReference type="ARBA" id="ARBA00005547"/>
    </source>
</evidence>
<dbReference type="GO" id="GO:0070476">
    <property type="term" value="P:rRNA (guanine-N7)-methylation"/>
    <property type="evidence" value="ECO:0007669"/>
    <property type="project" value="InterPro"/>
</dbReference>
<proteinExistence type="inferred from homology"/>
<dbReference type="EMBL" id="RRYP01012309">
    <property type="protein sequence ID" value="TNV77201.1"/>
    <property type="molecule type" value="Genomic_DNA"/>
</dbReference>
<feature type="domain" description="18S rRNA (guanine(1575)-N(7))-methyltransferase Bud23 C-terminal" evidence="10">
    <location>
        <begin position="252"/>
        <end position="334"/>
    </location>
</feature>
<dbReference type="AlphaFoldDB" id="A0A8J8NN65"/>
<comment type="similarity">
    <text evidence="3">Belongs to the class I-like SAM-binding methyltransferase superfamily. BUD23/WBSCR22 family.</text>
</comment>
<dbReference type="InterPro" id="IPR039769">
    <property type="entry name" value="Bud23-like"/>
</dbReference>
<gene>
    <name evidence="12" type="ORF">FGO68_gene12214</name>
</gene>
<dbReference type="InterPro" id="IPR022238">
    <property type="entry name" value="Bud23_C"/>
</dbReference>
<evidence type="ECO:0000256" key="9">
    <source>
        <dbReference type="SAM" id="MobiDB-lite"/>
    </source>
</evidence>
<dbReference type="GO" id="GO:0005737">
    <property type="term" value="C:cytoplasm"/>
    <property type="evidence" value="ECO:0007669"/>
    <property type="project" value="UniProtKB-SubCell"/>
</dbReference>
<feature type="compositionally biased region" description="Acidic residues" evidence="9">
    <location>
        <begin position="231"/>
        <end position="260"/>
    </location>
</feature>
<dbReference type="SUPFAM" id="SSF53335">
    <property type="entry name" value="S-adenosyl-L-methionine-dependent methyltransferases"/>
    <property type="match status" value="1"/>
</dbReference>
<evidence type="ECO:0000313" key="12">
    <source>
        <dbReference type="EMBL" id="TNV77201.1"/>
    </source>
</evidence>
<comment type="subcellular location">
    <subcellularLocation>
        <location evidence="2">Cytoplasm</location>
    </subcellularLocation>
    <subcellularLocation>
        <location evidence="1">Nucleus</location>
    </subcellularLocation>
</comment>
<evidence type="ECO:0000259" key="11">
    <source>
        <dbReference type="Pfam" id="PF13649"/>
    </source>
</evidence>
<dbReference type="GO" id="GO:0016435">
    <property type="term" value="F:rRNA (guanine) methyltransferase activity"/>
    <property type="evidence" value="ECO:0007669"/>
    <property type="project" value="InterPro"/>
</dbReference>
<keyword evidence="5" id="KW-0489">Methyltransferase</keyword>